<name>A0A8C5DQP3_GOUWI</name>
<evidence type="ECO:0000313" key="2">
    <source>
        <dbReference type="Proteomes" id="UP000694680"/>
    </source>
</evidence>
<dbReference type="AlphaFoldDB" id="A0A8C5DQP3"/>
<reference evidence="1" key="1">
    <citation type="submission" date="2020-06" db="EMBL/GenBank/DDBJ databases">
        <authorList>
            <consortium name="Wellcome Sanger Institute Data Sharing"/>
        </authorList>
    </citation>
    <scope>NUCLEOTIDE SEQUENCE [LARGE SCALE GENOMIC DNA]</scope>
</reference>
<dbReference type="Proteomes" id="UP000694680">
    <property type="component" value="Chromosome 6"/>
</dbReference>
<keyword evidence="2" id="KW-1185">Reference proteome</keyword>
<proteinExistence type="predicted"/>
<organism evidence="1 2">
    <name type="scientific">Gouania willdenowi</name>
    <name type="common">Blunt-snouted clingfish</name>
    <name type="synonym">Lepadogaster willdenowi</name>
    <dbReference type="NCBI Taxonomy" id="441366"/>
    <lineage>
        <taxon>Eukaryota</taxon>
        <taxon>Metazoa</taxon>
        <taxon>Chordata</taxon>
        <taxon>Craniata</taxon>
        <taxon>Vertebrata</taxon>
        <taxon>Euteleostomi</taxon>
        <taxon>Actinopterygii</taxon>
        <taxon>Neopterygii</taxon>
        <taxon>Teleostei</taxon>
        <taxon>Neoteleostei</taxon>
        <taxon>Acanthomorphata</taxon>
        <taxon>Ovalentaria</taxon>
        <taxon>Blenniimorphae</taxon>
        <taxon>Blenniiformes</taxon>
        <taxon>Gobiesocoidei</taxon>
        <taxon>Gobiesocidae</taxon>
        <taxon>Gobiesocinae</taxon>
        <taxon>Gouania</taxon>
    </lineage>
</organism>
<accession>A0A8C5DQP3</accession>
<evidence type="ECO:0000313" key="1">
    <source>
        <dbReference type="Ensembl" id="ENSGWIP00000010390.1"/>
    </source>
</evidence>
<dbReference type="Ensembl" id="ENSGWIT00000011546.1">
    <property type="protein sequence ID" value="ENSGWIP00000010390.1"/>
    <property type="gene ID" value="ENSGWIG00000006097.1"/>
</dbReference>
<protein>
    <submittedName>
        <fullName evidence="1">Uncharacterized protein</fullName>
    </submittedName>
</protein>
<reference evidence="1" key="2">
    <citation type="submission" date="2025-08" db="UniProtKB">
        <authorList>
            <consortium name="Ensembl"/>
        </authorList>
    </citation>
    <scope>IDENTIFICATION</scope>
</reference>
<reference evidence="1" key="3">
    <citation type="submission" date="2025-09" db="UniProtKB">
        <authorList>
            <consortium name="Ensembl"/>
        </authorList>
    </citation>
    <scope>IDENTIFICATION</scope>
</reference>
<sequence length="77" mass="9066">MSSFFNNPLSGRQCWVVVLWWSRPVLVLRPNLKVLVLSRTLKHFDSVLSRTRAARTRDFPSRPFETSTNSCYFQTFL</sequence>